<dbReference type="Proteomes" id="UP001302321">
    <property type="component" value="Unassembled WGS sequence"/>
</dbReference>
<evidence type="ECO:0000313" key="2">
    <source>
        <dbReference type="EMBL" id="KAK4171327.1"/>
    </source>
</evidence>
<feature type="region of interest" description="Disordered" evidence="1">
    <location>
        <begin position="91"/>
        <end position="162"/>
    </location>
</feature>
<comment type="caution">
    <text evidence="2">The sequence shown here is derived from an EMBL/GenBank/DDBJ whole genome shotgun (WGS) entry which is preliminary data.</text>
</comment>
<proteinExistence type="predicted"/>
<name>A0AAN6VYZ1_9PEZI</name>
<feature type="region of interest" description="Disordered" evidence="1">
    <location>
        <begin position="1"/>
        <end position="66"/>
    </location>
</feature>
<organism evidence="2 3">
    <name type="scientific">Triangularia setosa</name>
    <dbReference type="NCBI Taxonomy" id="2587417"/>
    <lineage>
        <taxon>Eukaryota</taxon>
        <taxon>Fungi</taxon>
        <taxon>Dikarya</taxon>
        <taxon>Ascomycota</taxon>
        <taxon>Pezizomycotina</taxon>
        <taxon>Sordariomycetes</taxon>
        <taxon>Sordariomycetidae</taxon>
        <taxon>Sordariales</taxon>
        <taxon>Podosporaceae</taxon>
        <taxon>Triangularia</taxon>
    </lineage>
</organism>
<reference evidence="2" key="2">
    <citation type="submission" date="2023-05" db="EMBL/GenBank/DDBJ databases">
        <authorList>
            <consortium name="Lawrence Berkeley National Laboratory"/>
            <person name="Steindorff A."/>
            <person name="Hensen N."/>
            <person name="Bonometti L."/>
            <person name="Westerberg I."/>
            <person name="Brannstrom I.O."/>
            <person name="Guillou S."/>
            <person name="Cros-Aarteil S."/>
            <person name="Calhoun S."/>
            <person name="Haridas S."/>
            <person name="Kuo A."/>
            <person name="Mondo S."/>
            <person name="Pangilinan J."/>
            <person name="Riley R."/>
            <person name="Labutti K."/>
            <person name="Andreopoulos B."/>
            <person name="Lipzen A."/>
            <person name="Chen C."/>
            <person name="Yanf M."/>
            <person name="Daum C."/>
            <person name="Ng V."/>
            <person name="Clum A."/>
            <person name="Ohm R."/>
            <person name="Martin F."/>
            <person name="Silar P."/>
            <person name="Natvig D."/>
            <person name="Lalanne C."/>
            <person name="Gautier V."/>
            <person name="Ament-Velasquez S.L."/>
            <person name="Kruys A."/>
            <person name="Hutchinson M.I."/>
            <person name="Powell A.J."/>
            <person name="Barry K."/>
            <person name="Miller A.N."/>
            <person name="Grigoriev I.V."/>
            <person name="Debuchy R."/>
            <person name="Gladieux P."/>
            <person name="Thoren M.H."/>
            <person name="Johannesson H."/>
        </authorList>
    </citation>
    <scope>NUCLEOTIDE SEQUENCE</scope>
    <source>
        <strain evidence="2">CBS 892.96</strain>
    </source>
</reference>
<feature type="compositionally biased region" description="Basic and acidic residues" evidence="1">
    <location>
        <begin position="21"/>
        <end position="35"/>
    </location>
</feature>
<evidence type="ECO:0000256" key="1">
    <source>
        <dbReference type="SAM" id="MobiDB-lite"/>
    </source>
</evidence>
<feature type="compositionally biased region" description="Polar residues" evidence="1">
    <location>
        <begin position="147"/>
        <end position="156"/>
    </location>
</feature>
<dbReference type="AlphaFoldDB" id="A0AAN6VYZ1"/>
<reference evidence="2" key="1">
    <citation type="journal article" date="2023" name="Mol. Phylogenet. Evol.">
        <title>Genome-scale phylogeny and comparative genomics of the fungal order Sordariales.</title>
        <authorList>
            <person name="Hensen N."/>
            <person name="Bonometti L."/>
            <person name="Westerberg I."/>
            <person name="Brannstrom I.O."/>
            <person name="Guillou S."/>
            <person name="Cros-Aarteil S."/>
            <person name="Calhoun S."/>
            <person name="Haridas S."/>
            <person name="Kuo A."/>
            <person name="Mondo S."/>
            <person name="Pangilinan J."/>
            <person name="Riley R."/>
            <person name="LaButti K."/>
            <person name="Andreopoulos B."/>
            <person name="Lipzen A."/>
            <person name="Chen C."/>
            <person name="Yan M."/>
            <person name="Daum C."/>
            <person name="Ng V."/>
            <person name="Clum A."/>
            <person name="Steindorff A."/>
            <person name="Ohm R.A."/>
            <person name="Martin F."/>
            <person name="Silar P."/>
            <person name="Natvig D.O."/>
            <person name="Lalanne C."/>
            <person name="Gautier V."/>
            <person name="Ament-Velasquez S.L."/>
            <person name="Kruys A."/>
            <person name="Hutchinson M.I."/>
            <person name="Powell A.J."/>
            <person name="Barry K."/>
            <person name="Miller A.N."/>
            <person name="Grigoriev I.V."/>
            <person name="Debuchy R."/>
            <person name="Gladieux P."/>
            <person name="Hiltunen Thoren M."/>
            <person name="Johannesson H."/>
        </authorList>
    </citation>
    <scope>NUCLEOTIDE SEQUENCE</scope>
    <source>
        <strain evidence="2">CBS 892.96</strain>
    </source>
</reference>
<dbReference type="EMBL" id="MU866585">
    <property type="protein sequence ID" value="KAK4171327.1"/>
    <property type="molecule type" value="Genomic_DNA"/>
</dbReference>
<accession>A0AAN6VYZ1</accession>
<evidence type="ECO:0000313" key="3">
    <source>
        <dbReference type="Proteomes" id="UP001302321"/>
    </source>
</evidence>
<protein>
    <submittedName>
        <fullName evidence="2">Uncharacterized protein</fullName>
    </submittedName>
</protein>
<keyword evidence="3" id="KW-1185">Reference proteome</keyword>
<sequence length="206" mass="23288">MVGSDITIDLDRSSTPFPRSRRSERAHEQVEDFNKRLPSPARFSDSSRKTRGLSLSPPRYRSPARITSSTFPLGRATCHYFKETCITQSRRTTTYHPPSPVSRLGLFPSGPRSEYVRPRTPTRAPIGSSPSRYRTAPSVVDVRPPETYSSSRQYDSYPSGPISEYVLAPRTSTWAKSPARRGASSPRLIKMSYKDYGAYRGDYRRS</sequence>
<gene>
    <name evidence="2" type="ORF">QBC36DRAFT_99061</name>
</gene>